<feature type="binding site" evidence="5">
    <location>
        <position position="217"/>
    </location>
    <ligand>
        <name>NAD(+)</name>
        <dbReference type="ChEBI" id="CHEBI:57540"/>
    </ligand>
</feature>
<feature type="binding site" evidence="5">
    <location>
        <position position="91"/>
    </location>
    <ligand>
        <name>substrate</name>
    </ligand>
</feature>
<dbReference type="InterPro" id="IPR033922">
    <property type="entry name" value="NAD_bind_Glu_DH"/>
</dbReference>
<dbReference type="PRINTS" id="PR00082">
    <property type="entry name" value="GLFDHDRGNASE"/>
</dbReference>
<evidence type="ECO:0000313" key="10">
    <source>
        <dbReference type="Proteomes" id="UP000176322"/>
    </source>
</evidence>
<dbReference type="InterPro" id="IPR014362">
    <property type="entry name" value="Glu_DH"/>
</dbReference>
<dbReference type="InterPro" id="IPR036291">
    <property type="entry name" value="NAD(P)-bd_dom_sf"/>
</dbReference>
<accession>A0A1F6BWL1</accession>
<proteinExistence type="inferred from homology"/>
<feature type="binding site" evidence="5">
    <location>
        <position position="345"/>
    </location>
    <ligand>
        <name>substrate</name>
    </ligand>
</feature>
<evidence type="ECO:0000256" key="1">
    <source>
        <dbReference type="ARBA" id="ARBA00006382"/>
    </source>
</evidence>
<comment type="similarity">
    <text evidence="1 3 7">Belongs to the Glu/Leu/Phe/Val dehydrogenases family.</text>
</comment>
<evidence type="ECO:0000256" key="2">
    <source>
        <dbReference type="ARBA" id="ARBA00023002"/>
    </source>
</evidence>
<evidence type="ECO:0000313" key="9">
    <source>
        <dbReference type="EMBL" id="OGG41345.1"/>
    </source>
</evidence>
<dbReference type="SUPFAM" id="SSF53223">
    <property type="entry name" value="Aminoacid dehydrogenase-like, N-terminal domain"/>
    <property type="match status" value="1"/>
</dbReference>
<dbReference type="STRING" id="1798475.A2837_02380"/>
<dbReference type="SMART" id="SM00839">
    <property type="entry name" value="ELFV_dehydrog"/>
    <property type="match status" value="1"/>
</dbReference>
<organism evidence="9 10">
    <name type="scientific">Candidatus Kaiserbacteria bacterium RIFCSPHIGHO2_01_FULL_46_22</name>
    <dbReference type="NCBI Taxonomy" id="1798475"/>
    <lineage>
        <taxon>Bacteria</taxon>
        <taxon>Candidatus Kaiseribacteriota</taxon>
    </lineage>
</organism>
<feature type="binding site" evidence="5">
    <location>
        <position position="67"/>
    </location>
    <ligand>
        <name>substrate</name>
    </ligand>
</feature>
<evidence type="ECO:0000256" key="6">
    <source>
        <dbReference type="PIRSR" id="PIRSR000185-3"/>
    </source>
</evidence>
<dbReference type="InterPro" id="IPR006097">
    <property type="entry name" value="Glu/Leu/Phe/Val/Trp_DH_dimer"/>
</dbReference>
<evidence type="ECO:0000259" key="8">
    <source>
        <dbReference type="SMART" id="SM00839"/>
    </source>
</evidence>
<keyword evidence="5" id="KW-0547">Nucleotide-binding</keyword>
<feature type="active site" description="Proton donor" evidence="4">
    <location>
        <position position="103"/>
    </location>
</feature>
<feature type="site" description="Important for catalysis" evidence="6">
    <location>
        <position position="143"/>
    </location>
</feature>
<dbReference type="Gene3D" id="3.40.50.10860">
    <property type="entry name" value="Leucine Dehydrogenase, chain A, domain 1"/>
    <property type="match status" value="1"/>
</dbReference>
<evidence type="ECO:0000256" key="3">
    <source>
        <dbReference type="PIRNR" id="PIRNR000185"/>
    </source>
</evidence>
<evidence type="ECO:0000256" key="7">
    <source>
        <dbReference type="RuleBase" id="RU004417"/>
    </source>
</evidence>
<dbReference type="PIRSF" id="PIRSF000185">
    <property type="entry name" value="Glu_DH"/>
    <property type="match status" value="1"/>
</dbReference>
<feature type="binding site" evidence="5">
    <location>
        <position position="187"/>
    </location>
    <ligand>
        <name>NAD(+)</name>
        <dbReference type="ChEBI" id="CHEBI:57540"/>
    </ligand>
</feature>
<dbReference type="GO" id="GO:0000166">
    <property type="term" value="F:nucleotide binding"/>
    <property type="evidence" value="ECO:0007669"/>
    <property type="project" value="UniProtKB-KW"/>
</dbReference>
<dbReference type="Gene3D" id="3.40.50.720">
    <property type="entry name" value="NAD(P)-binding Rossmann-like Domain"/>
    <property type="match status" value="1"/>
</dbReference>
<dbReference type="SUPFAM" id="SSF51735">
    <property type="entry name" value="NAD(P)-binding Rossmann-fold domains"/>
    <property type="match status" value="1"/>
</dbReference>
<name>A0A1F6BWL1_9BACT</name>
<feature type="domain" description="Glutamate/phenylalanine/leucine/valine/L-tryptophan dehydrogenase C-terminal" evidence="8">
    <location>
        <begin position="180"/>
        <end position="409"/>
    </location>
</feature>
<dbReference type="InterPro" id="IPR006096">
    <property type="entry name" value="Glu/Leu/Phe/Val/Trp_DH_C"/>
</dbReference>
<evidence type="ECO:0000256" key="4">
    <source>
        <dbReference type="PIRSR" id="PIRSR000185-1"/>
    </source>
</evidence>
<keyword evidence="2 3" id="KW-0560">Oxidoreductase</keyword>
<gene>
    <name evidence="9" type="ORF">A2837_02380</name>
</gene>
<dbReference type="CDD" id="cd01076">
    <property type="entry name" value="NAD_bind_1_Glu_DH"/>
    <property type="match status" value="1"/>
</dbReference>
<dbReference type="PROSITE" id="PS00074">
    <property type="entry name" value="GLFV_DEHYDROGENASE"/>
    <property type="match status" value="1"/>
</dbReference>
<dbReference type="InterPro" id="IPR033524">
    <property type="entry name" value="Glu/Leu/Phe/Val_DH_AS"/>
</dbReference>
<keyword evidence="5" id="KW-0520">NAD</keyword>
<sequence length="409" mass="44117">MTNPFENALRQLQGAARVGEFPGDLIEKLSRAEKEITVTIPVRMDDGTLRFFEGYRVQHCNWRGPYKGGIRFHPDADIDEVRALALWMTMKTAVSNIPMGGGKGGVVVDPKALSASELERLSRGFVRALWRDIGPQVDVPAPDVNTTPEIMAWMSDEYTKLSGDQTGATFTGKPVGQGGSEGRGTATGLGGFYVFDAVRERAGIEEGASIAIQGMGNVGGHAAEIFTAHGYKVVAMSDSKGGIYKEDGLDPKAVEKYKEEHRSLAGFPDAKEISNAELLELSVDVLVPAALENQITAENASRVSAKLILELANGPTTPEADEILHQRGIAVVPDILANAGGVIVSTLEWEQNLANEQWEEGKVLAKLKETLVPQADLIWQKATEKKIPLRVAAFMVALDRLASAQVQEG</sequence>
<dbReference type="EMBL" id="MFKO01000008">
    <property type="protein sequence ID" value="OGG41345.1"/>
    <property type="molecule type" value="Genomic_DNA"/>
</dbReference>
<dbReference type="GO" id="GO:0004352">
    <property type="term" value="F:glutamate dehydrogenase (NAD+) activity"/>
    <property type="evidence" value="ECO:0007669"/>
    <property type="project" value="TreeGrafter"/>
</dbReference>
<dbReference type="PANTHER" id="PTHR11606:SF13">
    <property type="entry name" value="GLUTAMATE DEHYDROGENASE 1, MITOCHONDRIAL"/>
    <property type="match status" value="1"/>
</dbReference>
<dbReference type="GO" id="GO:0006538">
    <property type="term" value="P:L-glutamate catabolic process"/>
    <property type="evidence" value="ECO:0007669"/>
    <property type="project" value="TreeGrafter"/>
</dbReference>
<dbReference type="Pfam" id="PF00208">
    <property type="entry name" value="ELFV_dehydrog"/>
    <property type="match status" value="1"/>
</dbReference>
<dbReference type="PANTHER" id="PTHR11606">
    <property type="entry name" value="GLUTAMATE DEHYDROGENASE"/>
    <property type="match status" value="1"/>
</dbReference>
<dbReference type="AlphaFoldDB" id="A0A1F6BWL1"/>
<evidence type="ECO:0000256" key="5">
    <source>
        <dbReference type="PIRSR" id="PIRSR000185-2"/>
    </source>
</evidence>
<dbReference type="InterPro" id="IPR046346">
    <property type="entry name" value="Aminoacid_DH-like_N_sf"/>
</dbReference>
<protein>
    <recommendedName>
        <fullName evidence="3">Glutamate dehydrogenase</fullName>
    </recommendedName>
</protein>
<comment type="caution">
    <text evidence="9">The sequence shown here is derived from an EMBL/GenBank/DDBJ whole genome shotgun (WGS) entry which is preliminary data.</text>
</comment>
<dbReference type="Proteomes" id="UP000176322">
    <property type="component" value="Unassembled WGS sequence"/>
</dbReference>
<dbReference type="InterPro" id="IPR006095">
    <property type="entry name" value="Glu/Leu/Phe/Val/Trp_DH"/>
</dbReference>
<dbReference type="Pfam" id="PF02812">
    <property type="entry name" value="ELFV_dehydrog_N"/>
    <property type="match status" value="1"/>
</dbReference>
<reference evidence="9 10" key="1">
    <citation type="journal article" date="2016" name="Nat. Commun.">
        <title>Thousands of microbial genomes shed light on interconnected biogeochemical processes in an aquifer system.</title>
        <authorList>
            <person name="Anantharaman K."/>
            <person name="Brown C.T."/>
            <person name="Hug L.A."/>
            <person name="Sharon I."/>
            <person name="Castelle C.J."/>
            <person name="Probst A.J."/>
            <person name="Thomas B.C."/>
            <person name="Singh A."/>
            <person name="Wilkins M.J."/>
            <person name="Karaoz U."/>
            <person name="Brodie E.L."/>
            <person name="Williams K.H."/>
            <person name="Hubbard S.S."/>
            <person name="Banfield J.F."/>
        </authorList>
    </citation>
    <scope>NUCLEOTIDE SEQUENCE [LARGE SCALE GENOMIC DNA]</scope>
</reference>